<evidence type="ECO:0000313" key="6">
    <source>
        <dbReference type="Proteomes" id="UP000257479"/>
    </source>
</evidence>
<dbReference type="PANTHER" id="PTHR48111">
    <property type="entry name" value="REGULATOR OF RPOS"/>
    <property type="match status" value="1"/>
</dbReference>
<dbReference type="GO" id="GO:0032993">
    <property type="term" value="C:protein-DNA complex"/>
    <property type="evidence" value="ECO:0007669"/>
    <property type="project" value="TreeGrafter"/>
</dbReference>
<dbReference type="SUPFAM" id="SSF52172">
    <property type="entry name" value="CheY-like"/>
    <property type="match status" value="1"/>
</dbReference>
<reference evidence="5 6" key="1">
    <citation type="journal article" date="2018" name="Nat. Biotechnol.">
        <title>A standardized bacterial taxonomy based on genome phylogeny substantially revises the tree of life.</title>
        <authorList>
            <person name="Parks D.H."/>
            <person name="Chuvochina M."/>
            <person name="Waite D.W."/>
            <person name="Rinke C."/>
            <person name="Skarshewski A."/>
            <person name="Chaumeil P.A."/>
            <person name="Hugenholtz P."/>
        </authorList>
    </citation>
    <scope>NUCLEOTIDE SEQUENCE [LARGE SCALE GENOMIC DNA]</scope>
    <source>
        <strain evidence="5">UBA9152</strain>
    </source>
</reference>
<keyword evidence="2" id="KW-0597">Phosphoprotein</keyword>
<dbReference type="PROSITE" id="PS50110">
    <property type="entry name" value="RESPONSE_REGULATORY"/>
    <property type="match status" value="1"/>
</dbReference>
<evidence type="ECO:0000313" key="5">
    <source>
        <dbReference type="EMBL" id="HAN25097.1"/>
    </source>
</evidence>
<evidence type="ECO:0000259" key="4">
    <source>
        <dbReference type="PROSITE" id="PS50921"/>
    </source>
</evidence>
<dbReference type="InterPro" id="IPR001789">
    <property type="entry name" value="Sig_transdc_resp-reg_receiver"/>
</dbReference>
<protein>
    <submittedName>
        <fullName evidence="5">Response regulator</fullName>
    </submittedName>
</protein>
<dbReference type="Pfam" id="PF00072">
    <property type="entry name" value="Response_reg"/>
    <property type="match status" value="1"/>
</dbReference>
<dbReference type="GO" id="GO:0006355">
    <property type="term" value="P:regulation of DNA-templated transcription"/>
    <property type="evidence" value="ECO:0007669"/>
    <property type="project" value="TreeGrafter"/>
</dbReference>
<dbReference type="Pfam" id="PF03861">
    <property type="entry name" value="ANTAR"/>
    <property type="match status" value="1"/>
</dbReference>
<dbReference type="InterPro" id="IPR036388">
    <property type="entry name" value="WH-like_DNA-bd_sf"/>
</dbReference>
<dbReference type="EMBL" id="DMNG01000189">
    <property type="protein sequence ID" value="HAN25097.1"/>
    <property type="molecule type" value="Genomic_DNA"/>
</dbReference>
<feature type="domain" description="ANTAR" evidence="4">
    <location>
        <begin position="125"/>
        <end position="186"/>
    </location>
</feature>
<dbReference type="SMART" id="SM00448">
    <property type="entry name" value="REC"/>
    <property type="match status" value="1"/>
</dbReference>
<comment type="caution">
    <text evidence="5">The sequence shown here is derived from an EMBL/GenBank/DDBJ whole genome shotgun (WGS) entry which is preliminary data.</text>
</comment>
<evidence type="ECO:0000256" key="1">
    <source>
        <dbReference type="ARBA" id="ARBA00023125"/>
    </source>
</evidence>
<dbReference type="AlphaFoldDB" id="A0A3C1KEJ3"/>
<gene>
    <name evidence="5" type="ORF">DCP95_11070</name>
</gene>
<dbReference type="GO" id="GO:0000156">
    <property type="term" value="F:phosphorelay response regulator activity"/>
    <property type="evidence" value="ECO:0007669"/>
    <property type="project" value="TreeGrafter"/>
</dbReference>
<proteinExistence type="predicted"/>
<organism evidence="5 6">
    <name type="scientific">Microbacterium ginsengisoli</name>
    <dbReference type="NCBI Taxonomy" id="400772"/>
    <lineage>
        <taxon>Bacteria</taxon>
        <taxon>Bacillati</taxon>
        <taxon>Actinomycetota</taxon>
        <taxon>Actinomycetes</taxon>
        <taxon>Micrococcales</taxon>
        <taxon>Microbacteriaceae</taxon>
        <taxon>Microbacterium</taxon>
    </lineage>
</organism>
<dbReference type="GO" id="GO:0003723">
    <property type="term" value="F:RNA binding"/>
    <property type="evidence" value="ECO:0007669"/>
    <property type="project" value="InterPro"/>
</dbReference>
<dbReference type="GO" id="GO:0005829">
    <property type="term" value="C:cytosol"/>
    <property type="evidence" value="ECO:0007669"/>
    <property type="project" value="TreeGrafter"/>
</dbReference>
<dbReference type="InterPro" id="IPR039420">
    <property type="entry name" value="WalR-like"/>
</dbReference>
<feature type="domain" description="Response regulatory" evidence="3">
    <location>
        <begin position="5"/>
        <end position="119"/>
    </location>
</feature>
<sequence>MSDIRVVVAEDEAIIRMDLVEVLREEGYDVVAHTGRGDDAVALVMEHRPDLALLDVKMPGMTGIEAAREVTSSADTAVVILTAFSQRELIHEASDAGAMAYLVKPYQREDLVPAVELAIARRREAAALRSELDAAEQRFEERKTIDRAKGKLIDEHSLSEGDAFTFLQRSAMSSRRRMIDVAHEVLAGDATP</sequence>
<dbReference type="PANTHER" id="PTHR48111:SF69">
    <property type="entry name" value="RESPONSE REGULATOR RECEIVER"/>
    <property type="match status" value="1"/>
</dbReference>
<name>A0A3C1KEJ3_9MICO</name>
<evidence type="ECO:0000259" key="3">
    <source>
        <dbReference type="PROSITE" id="PS50110"/>
    </source>
</evidence>
<keyword evidence="1" id="KW-0238">DNA-binding</keyword>
<dbReference type="SMART" id="SM01012">
    <property type="entry name" value="ANTAR"/>
    <property type="match status" value="1"/>
</dbReference>
<dbReference type="Gene3D" id="3.40.50.2300">
    <property type="match status" value="1"/>
</dbReference>
<dbReference type="PIRSF" id="PIRSF036382">
    <property type="entry name" value="RR_antiterm"/>
    <property type="match status" value="1"/>
</dbReference>
<dbReference type="GO" id="GO:0000976">
    <property type="term" value="F:transcription cis-regulatory region binding"/>
    <property type="evidence" value="ECO:0007669"/>
    <property type="project" value="TreeGrafter"/>
</dbReference>
<accession>A0A3C1KEJ3</accession>
<dbReference type="Proteomes" id="UP000257479">
    <property type="component" value="Unassembled WGS sequence"/>
</dbReference>
<dbReference type="InterPro" id="IPR011006">
    <property type="entry name" value="CheY-like_superfamily"/>
</dbReference>
<dbReference type="InterPro" id="IPR005561">
    <property type="entry name" value="ANTAR"/>
</dbReference>
<dbReference type="PROSITE" id="PS50921">
    <property type="entry name" value="ANTAR"/>
    <property type="match status" value="1"/>
</dbReference>
<dbReference type="InterPro" id="IPR008327">
    <property type="entry name" value="Sig_transdc_resp-reg_antiterm"/>
</dbReference>
<feature type="modified residue" description="4-aspartylphosphate" evidence="2">
    <location>
        <position position="55"/>
    </location>
</feature>
<dbReference type="Gene3D" id="1.10.10.10">
    <property type="entry name" value="Winged helix-like DNA-binding domain superfamily/Winged helix DNA-binding domain"/>
    <property type="match status" value="1"/>
</dbReference>
<evidence type="ECO:0000256" key="2">
    <source>
        <dbReference type="PROSITE-ProRule" id="PRU00169"/>
    </source>
</evidence>